<dbReference type="PANTHER" id="PTHR24422">
    <property type="entry name" value="CHEMOTAXIS PROTEIN METHYLTRANSFERASE"/>
    <property type="match status" value="1"/>
</dbReference>
<dbReference type="InterPro" id="IPR050903">
    <property type="entry name" value="Bact_Chemotaxis_MeTrfase"/>
</dbReference>
<evidence type="ECO:0000313" key="3">
    <source>
        <dbReference type="Proteomes" id="UP000232003"/>
    </source>
</evidence>
<dbReference type="PANTHER" id="PTHR24422:SF27">
    <property type="entry name" value="PROTEIN-GLUTAMATE O-METHYLTRANSFERASE"/>
    <property type="match status" value="1"/>
</dbReference>
<feature type="coiled-coil region" evidence="1">
    <location>
        <begin position="133"/>
        <end position="227"/>
    </location>
</feature>
<dbReference type="Proteomes" id="UP000232003">
    <property type="component" value="Plasmid pNFSY08"/>
</dbReference>
<keyword evidence="1" id="KW-0175">Coiled coil</keyword>
<organism evidence="2 3">
    <name type="scientific">Nostoc flagelliforme CCNUN1</name>
    <dbReference type="NCBI Taxonomy" id="2038116"/>
    <lineage>
        <taxon>Bacteria</taxon>
        <taxon>Bacillati</taxon>
        <taxon>Cyanobacteriota</taxon>
        <taxon>Cyanophyceae</taxon>
        <taxon>Nostocales</taxon>
        <taxon>Nostocaceae</taxon>
        <taxon>Nostoc</taxon>
    </lineage>
</organism>
<protein>
    <submittedName>
        <fullName evidence="2">CheBR, two-component system, chemotaxis family, CheB/CheR fusion protein</fullName>
    </submittedName>
</protein>
<dbReference type="EMBL" id="CP024793">
    <property type="protein sequence ID" value="AUB44871.1"/>
    <property type="molecule type" value="Genomic_DNA"/>
</dbReference>
<proteinExistence type="predicted"/>
<name>A0A2K8TB43_9NOSO</name>
<geneLocation type="plasmid" evidence="3">
    <name>pnfsy08</name>
</geneLocation>
<sequence>MDLAREVDQLISNRYAPVSVVVNDQMHVLHLRGDTDPYLKLPVGTTDLNLLMMARECLAMPLRTAFYQAQTQNTSVRQEQIQLELGERSTCLNLEVIPFQPTIANGLYFLVVFEAVSLPATPFTSTPVERQGAEDLEREIIQLRQALSASTQRELSAQAHLQAVIQEHNYLNQSLRVANEEILSSNEELQSTNEELQTAKEEIQATNEELSTTNEELRNRNLQQNRDNSDLNNFIDSLSVPILMLTNDLRIRRFTPSAQRLFNFISTDVGRPFNDFRTDFDVSHLESMTLEVLETLNTKEQEIQTQVKIGVVSLLFSTV</sequence>
<keyword evidence="2" id="KW-0614">Plasmid</keyword>
<gene>
    <name evidence="2" type="ORF">COO91_11124</name>
</gene>
<evidence type="ECO:0000256" key="1">
    <source>
        <dbReference type="SAM" id="Coils"/>
    </source>
</evidence>
<reference evidence="2 3" key="1">
    <citation type="submission" date="2017-11" db="EMBL/GenBank/DDBJ databases">
        <title>Complete genome of a free-living desiccation-tolerant cyanobacterium and its photosynthetic adaptation to extreme terrestrial habitat.</title>
        <authorList>
            <person name="Shang J."/>
        </authorList>
    </citation>
    <scope>NUCLEOTIDE SEQUENCE [LARGE SCALE GENOMIC DNA]</scope>
    <source>
        <strain evidence="2 3">CCNUN1</strain>
        <plasmid evidence="3">pnfsy08</plasmid>
    </source>
</reference>
<accession>A0A2K8TB43</accession>
<keyword evidence="3" id="KW-1185">Reference proteome</keyword>
<evidence type="ECO:0000313" key="2">
    <source>
        <dbReference type="EMBL" id="AUB44871.1"/>
    </source>
</evidence>
<dbReference type="AlphaFoldDB" id="A0A2K8TB43"/>
<dbReference type="Pfam" id="PF13596">
    <property type="entry name" value="PAS_10"/>
    <property type="match status" value="1"/>
</dbReference>
<dbReference type="KEGG" id="nfl:COO91_11124"/>